<reference evidence="3 4" key="1">
    <citation type="submission" date="2020-02" db="EMBL/GenBank/DDBJ databases">
        <authorList>
            <person name="Zheng R.K."/>
            <person name="Sun C.M."/>
        </authorList>
    </citation>
    <scope>NUCLEOTIDE SEQUENCE [LARGE SCALE GENOMIC DNA]</scope>
    <source>
        <strain evidence="4">rifampicinis</strain>
    </source>
</reference>
<dbReference type="Gene3D" id="3.30.530.20">
    <property type="match status" value="1"/>
</dbReference>
<dbReference type="SUPFAM" id="SSF51735">
    <property type="entry name" value="NAD(P)-binding Rossmann-fold domains"/>
    <property type="match status" value="1"/>
</dbReference>
<dbReference type="CDD" id="cd05245">
    <property type="entry name" value="SDR_a2"/>
    <property type="match status" value="1"/>
</dbReference>
<proteinExistence type="predicted"/>
<protein>
    <submittedName>
        <fullName evidence="3">SDR family oxidoreductase</fullName>
    </submittedName>
</protein>
<organism evidence="3 4">
    <name type="scientific">Phototrophicus methaneseepsis</name>
    <dbReference type="NCBI Taxonomy" id="2710758"/>
    <lineage>
        <taxon>Bacteria</taxon>
        <taxon>Bacillati</taxon>
        <taxon>Chloroflexota</taxon>
        <taxon>Candidatus Thermofontia</taxon>
        <taxon>Phototrophicales</taxon>
        <taxon>Phototrophicaceae</taxon>
        <taxon>Phototrophicus</taxon>
    </lineage>
</organism>
<dbReference type="EMBL" id="CP062983">
    <property type="protein sequence ID" value="QPC82184.1"/>
    <property type="molecule type" value="Genomic_DNA"/>
</dbReference>
<accession>A0A7S8IE89</accession>
<evidence type="ECO:0000256" key="1">
    <source>
        <dbReference type="SAM" id="Phobius"/>
    </source>
</evidence>
<dbReference type="GO" id="GO:0044877">
    <property type="term" value="F:protein-containing complex binding"/>
    <property type="evidence" value="ECO:0007669"/>
    <property type="project" value="TreeGrafter"/>
</dbReference>
<dbReference type="Pfam" id="PF13460">
    <property type="entry name" value="NAD_binding_10"/>
    <property type="match status" value="1"/>
</dbReference>
<evidence type="ECO:0000313" key="4">
    <source>
        <dbReference type="Proteomes" id="UP000594468"/>
    </source>
</evidence>
<dbReference type="Gene3D" id="3.40.50.720">
    <property type="entry name" value="NAD(P)-binding Rossmann-like Domain"/>
    <property type="match status" value="1"/>
</dbReference>
<keyword evidence="1" id="KW-0812">Transmembrane</keyword>
<dbReference type="AlphaFoldDB" id="A0A7S8IE89"/>
<feature type="domain" description="NAD(P)-binding" evidence="2">
    <location>
        <begin position="16"/>
        <end position="143"/>
    </location>
</feature>
<dbReference type="InterPro" id="IPR036291">
    <property type="entry name" value="NAD(P)-bd_dom_sf"/>
</dbReference>
<dbReference type="InterPro" id="IPR023393">
    <property type="entry name" value="START-like_dom_sf"/>
</dbReference>
<evidence type="ECO:0000313" key="3">
    <source>
        <dbReference type="EMBL" id="QPC82184.1"/>
    </source>
</evidence>
<dbReference type="Proteomes" id="UP000594468">
    <property type="component" value="Chromosome"/>
</dbReference>
<sequence length="529" mass="59275">MADDTVNKQKTILVTGATGYIGGRLIPHLLKSGYRVRVMSRNVRHLQGRSWQNKVDVVEADVLRPDTLATALEGVDIAYYLIHSISARANFAQRDAQAANNFGNAAKQASVDQIIYLGGLGQERDGLSDHLASRQEVGAILKQHVPNTTEFRAAMVIGAGSLSFEMMRYLTQRLPIMLCPSWLYTRTQPIAVRDVLSYLVAAAATPASKGEIIEIGGQDILTYRDMMARFARLRGLRRYMIPMPVLAPHFSGLWVHLTTPISYDIAQPLINSLSNEMVVTDNKAHRIFTGISPLSTEEALLRALDELDAQEVETTWTDSMAATWVTDEPYTFIEERGMFIEARNRTVKATPEKIFSTFSAIGGQQGWLYLDWLWRARGYMDRFVGGPGYRFGRRNPASLRVGDVLDFWRVEAIDPNRMLLLRAEMRLPGRGWLRFAIEPHKDGTSTLTQTAYYAPKGLFGFIYWYALFIAHKFIFDGMINQLVSLSESEEQEPASTQPSRRLYLAGVSASLTVALAIIAAAIINRRDNT</sequence>
<dbReference type="PANTHER" id="PTHR12126">
    <property type="entry name" value="NADH-UBIQUINONE OXIDOREDUCTASE 39 KDA SUBUNIT-RELATED"/>
    <property type="match status" value="1"/>
</dbReference>
<dbReference type="InterPro" id="IPR051207">
    <property type="entry name" value="ComplexI_NDUFA9_subunit"/>
</dbReference>
<gene>
    <name evidence="3" type="ORF">G4Y79_21250</name>
</gene>
<keyword evidence="4" id="KW-1185">Reference proteome</keyword>
<dbReference type="SUPFAM" id="SSF55961">
    <property type="entry name" value="Bet v1-like"/>
    <property type="match status" value="1"/>
</dbReference>
<name>A0A7S8IE89_9CHLR</name>
<dbReference type="KEGG" id="pmet:G4Y79_21250"/>
<keyword evidence="1" id="KW-0472">Membrane</keyword>
<keyword evidence="1" id="KW-1133">Transmembrane helix</keyword>
<dbReference type="InterPro" id="IPR021295">
    <property type="entry name" value="DUF2867"/>
</dbReference>
<evidence type="ECO:0000259" key="2">
    <source>
        <dbReference type="Pfam" id="PF13460"/>
    </source>
</evidence>
<dbReference type="PANTHER" id="PTHR12126:SF11">
    <property type="entry name" value="NADH DEHYDROGENASE [UBIQUINONE] 1 ALPHA SUBCOMPLEX SUBUNIT 9, MITOCHONDRIAL"/>
    <property type="match status" value="1"/>
</dbReference>
<dbReference type="Pfam" id="PF11066">
    <property type="entry name" value="DUF2867"/>
    <property type="match status" value="1"/>
</dbReference>
<dbReference type="InterPro" id="IPR016040">
    <property type="entry name" value="NAD(P)-bd_dom"/>
</dbReference>
<feature type="transmembrane region" description="Helical" evidence="1">
    <location>
        <begin position="502"/>
        <end position="523"/>
    </location>
</feature>
<dbReference type="RefSeq" id="WP_195170253.1">
    <property type="nucleotide sequence ID" value="NZ_CP062983.1"/>
</dbReference>